<gene>
    <name evidence="1" type="ORF">CZ787_17200</name>
</gene>
<dbReference type="AlphaFoldDB" id="A0A1R4I4Z8"/>
<dbReference type="EMBL" id="FUKM01000058">
    <property type="protein sequence ID" value="SJN14848.1"/>
    <property type="molecule type" value="Genomic_DNA"/>
</dbReference>
<evidence type="ECO:0000313" key="2">
    <source>
        <dbReference type="Proteomes" id="UP000196331"/>
    </source>
</evidence>
<evidence type="ECO:0000313" key="1">
    <source>
        <dbReference type="EMBL" id="SJN14848.1"/>
    </source>
</evidence>
<accession>A0A1R4I4Z8</accession>
<reference evidence="1 2" key="1">
    <citation type="submission" date="2017-02" db="EMBL/GenBank/DDBJ databases">
        <authorList>
            <person name="Dridi B."/>
        </authorList>
    </citation>
    <scope>NUCLEOTIDE SEQUENCE [LARGE SCALE GENOMIC DNA]</scope>
    <source>
        <strain evidence="1 2">JB380</strain>
    </source>
</reference>
<organism evidence="1 2">
    <name type="scientific">Halomonas citrativorans</name>
    <dbReference type="NCBI Taxonomy" id="2742612"/>
    <lineage>
        <taxon>Bacteria</taxon>
        <taxon>Pseudomonadati</taxon>
        <taxon>Pseudomonadota</taxon>
        <taxon>Gammaproteobacteria</taxon>
        <taxon>Oceanospirillales</taxon>
        <taxon>Halomonadaceae</taxon>
        <taxon>Halomonas</taxon>
    </lineage>
</organism>
<name>A0A1R4I4Z8_9GAMM</name>
<sequence>MLEAAAETYPDAREADQWNQALGKSTANANITYLVDHGLVTGLARKRMGDIDSYGEITITSAGLDYVSEDGGLTSELGVVTIRLEAETIQALVTAQIEMTDATRQEKNLLRQQLQALSKEGHQRLANQLIRLGLEGAPRSIEWLKTLIGS</sequence>
<proteinExistence type="predicted"/>
<comment type="caution">
    <text evidence="1">The sequence shown here is derived from an EMBL/GenBank/DDBJ whole genome shotgun (WGS) entry which is preliminary data.</text>
</comment>
<dbReference type="Proteomes" id="UP000196331">
    <property type="component" value="Unassembled WGS sequence"/>
</dbReference>
<protein>
    <submittedName>
        <fullName evidence="1">Uncharacterized protein</fullName>
    </submittedName>
</protein>